<evidence type="ECO:0000313" key="3">
    <source>
        <dbReference type="Proteomes" id="UP000007266"/>
    </source>
</evidence>
<dbReference type="InParanoid" id="A0A139WIT2"/>
<keyword evidence="3" id="KW-1185">Reference proteome</keyword>
<evidence type="ECO:0000256" key="1">
    <source>
        <dbReference type="SAM" id="MobiDB-lite"/>
    </source>
</evidence>
<dbReference type="STRING" id="7070.A0A139WIT2"/>
<dbReference type="EMBL" id="KQ971338">
    <property type="protein sequence ID" value="KYB27918.1"/>
    <property type="molecule type" value="Genomic_DNA"/>
</dbReference>
<dbReference type="eggNOG" id="ENOG502SDXJ">
    <property type="taxonomic scope" value="Eukaryota"/>
</dbReference>
<feature type="region of interest" description="Disordered" evidence="1">
    <location>
        <begin position="139"/>
        <end position="199"/>
    </location>
</feature>
<gene>
    <name evidence="2" type="primary">AUGUSTUS-3.0.2_31102</name>
    <name evidence="2" type="ORF">TcasGA2_TC031102</name>
</gene>
<reference evidence="2 3" key="2">
    <citation type="journal article" date="2010" name="Nucleic Acids Res.">
        <title>BeetleBase in 2010: revisions to provide comprehensive genomic information for Tribolium castaneum.</title>
        <authorList>
            <person name="Kim H.S."/>
            <person name="Murphy T."/>
            <person name="Xia J."/>
            <person name="Caragea D."/>
            <person name="Park Y."/>
            <person name="Beeman R.W."/>
            <person name="Lorenzen M.D."/>
            <person name="Butcher S."/>
            <person name="Manak J.R."/>
            <person name="Brown S.J."/>
        </authorList>
    </citation>
    <scope>GENOME REANNOTATION</scope>
    <source>
        <strain evidence="2 3">Georgia GA2</strain>
    </source>
</reference>
<organism evidence="2 3">
    <name type="scientific">Tribolium castaneum</name>
    <name type="common">Red flour beetle</name>
    <dbReference type="NCBI Taxonomy" id="7070"/>
    <lineage>
        <taxon>Eukaryota</taxon>
        <taxon>Metazoa</taxon>
        <taxon>Ecdysozoa</taxon>
        <taxon>Arthropoda</taxon>
        <taxon>Hexapoda</taxon>
        <taxon>Insecta</taxon>
        <taxon>Pterygota</taxon>
        <taxon>Neoptera</taxon>
        <taxon>Endopterygota</taxon>
        <taxon>Coleoptera</taxon>
        <taxon>Polyphaga</taxon>
        <taxon>Cucujiformia</taxon>
        <taxon>Tenebrionidae</taxon>
        <taxon>Tenebrionidae incertae sedis</taxon>
        <taxon>Tribolium</taxon>
    </lineage>
</organism>
<protein>
    <submittedName>
        <fullName evidence="2">Uncharacterized protein</fullName>
    </submittedName>
</protein>
<reference evidence="2 3" key="1">
    <citation type="journal article" date="2008" name="Nature">
        <title>The genome of the model beetle and pest Tribolium castaneum.</title>
        <authorList>
            <consortium name="Tribolium Genome Sequencing Consortium"/>
            <person name="Richards S."/>
            <person name="Gibbs R.A."/>
            <person name="Weinstock G.M."/>
            <person name="Brown S.J."/>
            <person name="Denell R."/>
            <person name="Beeman R.W."/>
            <person name="Gibbs R."/>
            <person name="Beeman R.W."/>
            <person name="Brown S.J."/>
            <person name="Bucher G."/>
            <person name="Friedrich M."/>
            <person name="Grimmelikhuijzen C.J."/>
            <person name="Klingler M."/>
            <person name="Lorenzen M."/>
            <person name="Richards S."/>
            <person name="Roth S."/>
            <person name="Schroder R."/>
            <person name="Tautz D."/>
            <person name="Zdobnov E.M."/>
            <person name="Muzny D."/>
            <person name="Gibbs R.A."/>
            <person name="Weinstock G.M."/>
            <person name="Attaway T."/>
            <person name="Bell S."/>
            <person name="Buhay C.J."/>
            <person name="Chandrabose M.N."/>
            <person name="Chavez D."/>
            <person name="Clerk-Blankenburg K.P."/>
            <person name="Cree A."/>
            <person name="Dao M."/>
            <person name="Davis C."/>
            <person name="Chacko J."/>
            <person name="Dinh H."/>
            <person name="Dugan-Rocha S."/>
            <person name="Fowler G."/>
            <person name="Garner T.T."/>
            <person name="Garnes J."/>
            <person name="Gnirke A."/>
            <person name="Hawes A."/>
            <person name="Hernandez J."/>
            <person name="Hines S."/>
            <person name="Holder M."/>
            <person name="Hume J."/>
            <person name="Jhangiani S.N."/>
            <person name="Joshi V."/>
            <person name="Khan Z.M."/>
            <person name="Jackson L."/>
            <person name="Kovar C."/>
            <person name="Kowis A."/>
            <person name="Lee S."/>
            <person name="Lewis L.R."/>
            <person name="Margolis J."/>
            <person name="Morgan M."/>
            <person name="Nazareth L.V."/>
            <person name="Nguyen N."/>
            <person name="Okwuonu G."/>
            <person name="Parker D."/>
            <person name="Richards S."/>
            <person name="Ruiz S.J."/>
            <person name="Santibanez J."/>
            <person name="Savard J."/>
            <person name="Scherer S.E."/>
            <person name="Schneider B."/>
            <person name="Sodergren E."/>
            <person name="Tautz D."/>
            <person name="Vattahil S."/>
            <person name="Villasana D."/>
            <person name="White C.S."/>
            <person name="Wright R."/>
            <person name="Park Y."/>
            <person name="Beeman R.W."/>
            <person name="Lord J."/>
            <person name="Oppert B."/>
            <person name="Lorenzen M."/>
            <person name="Brown S."/>
            <person name="Wang L."/>
            <person name="Savard J."/>
            <person name="Tautz D."/>
            <person name="Richards S."/>
            <person name="Weinstock G."/>
            <person name="Gibbs R.A."/>
            <person name="Liu Y."/>
            <person name="Worley K."/>
            <person name="Weinstock G."/>
            <person name="Elsik C.G."/>
            <person name="Reese J.T."/>
            <person name="Elhaik E."/>
            <person name="Landan G."/>
            <person name="Graur D."/>
            <person name="Arensburger P."/>
            <person name="Atkinson P."/>
            <person name="Beeman R.W."/>
            <person name="Beidler J."/>
            <person name="Brown S.J."/>
            <person name="Demuth J.P."/>
            <person name="Drury D.W."/>
            <person name="Du Y.Z."/>
            <person name="Fujiwara H."/>
            <person name="Lorenzen M."/>
            <person name="Maselli V."/>
            <person name="Osanai M."/>
            <person name="Park Y."/>
            <person name="Robertson H.M."/>
            <person name="Tu Z."/>
            <person name="Wang J.J."/>
            <person name="Wang S."/>
            <person name="Richards S."/>
            <person name="Song H."/>
            <person name="Zhang L."/>
            <person name="Sodergren E."/>
            <person name="Werner D."/>
            <person name="Stanke M."/>
            <person name="Morgenstern B."/>
            <person name="Solovyev V."/>
            <person name="Kosarev P."/>
            <person name="Brown G."/>
            <person name="Chen H.C."/>
            <person name="Ermolaeva O."/>
            <person name="Hlavina W."/>
            <person name="Kapustin Y."/>
            <person name="Kiryutin B."/>
            <person name="Kitts P."/>
            <person name="Maglott D."/>
            <person name="Pruitt K."/>
            <person name="Sapojnikov V."/>
            <person name="Souvorov A."/>
            <person name="Mackey A.J."/>
            <person name="Waterhouse R.M."/>
            <person name="Wyder S."/>
            <person name="Zdobnov E.M."/>
            <person name="Zdobnov E.M."/>
            <person name="Wyder S."/>
            <person name="Kriventseva E.V."/>
            <person name="Kadowaki T."/>
            <person name="Bork P."/>
            <person name="Aranda M."/>
            <person name="Bao R."/>
            <person name="Beermann A."/>
            <person name="Berns N."/>
            <person name="Bolognesi R."/>
            <person name="Bonneton F."/>
            <person name="Bopp D."/>
            <person name="Brown S.J."/>
            <person name="Bucher G."/>
            <person name="Butts T."/>
            <person name="Chaumot A."/>
            <person name="Denell R.E."/>
            <person name="Ferrier D.E."/>
            <person name="Friedrich M."/>
            <person name="Gordon C.M."/>
            <person name="Jindra M."/>
            <person name="Klingler M."/>
            <person name="Lan Q."/>
            <person name="Lattorff H.M."/>
            <person name="Laudet V."/>
            <person name="von Levetsow C."/>
            <person name="Liu Z."/>
            <person name="Lutz R."/>
            <person name="Lynch J.A."/>
            <person name="da Fonseca R.N."/>
            <person name="Posnien N."/>
            <person name="Reuter R."/>
            <person name="Roth S."/>
            <person name="Savard J."/>
            <person name="Schinko J.B."/>
            <person name="Schmitt C."/>
            <person name="Schoppmeier M."/>
            <person name="Schroder R."/>
            <person name="Shippy T.D."/>
            <person name="Simonnet F."/>
            <person name="Marques-Souza H."/>
            <person name="Tautz D."/>
            <person name="Tomoyasu Y."/>
            <person name="Trauner J."/>
            <person name="Van der Zee M."/>
            <person name="Vervoort M."/>
            <person name="Wittkopp N."/>
            <person name="Wimmer E.A."/>
            <person name="Yang X."/>
            <person name="Jones A.K."/>
            <person name="Sattelle D.B."/>
            <person name="Ebert P.R."/>
            <person name="Nelson D."/>
            <person name="Scott J.G."/>
            <person name="Beeman R.W."/>
            <person name="Muthukrishnan S."/>
            <person name="Kramer K.J."/>
            <person name="Arakane Y."/>
            <person name="Beeman R.W."/>
            <person name="Zhu Q."/>
            <person name="Hogenkamp D."/>
            <person name="Dixit R."/>
            <person name="Oppert B."/>
            <person name="Jiang H."/>
            <person name="Zou Z."/>
            <person name="Marshall J."/>
            <person name="Elpidina E."/>
            <person name="Vinokurov K."/>
            <person name="Oppert C."/>
            <person name="Zou Z."/>
            <person name="Evans J."/>
            <person name="Lu Z."/>
            <person name="Zhao P."/>
            <person name="Sumathipala N."/>
            <person name="Altincicek B."/>
            <person name="Vilcinskas A."/>
            <person name="Williams M."/>
            <person name="Hultmark D."/>
            <person name="Hetru C."/>
            <person name="Jiang H."/>
            <person name="Grimmelikhuijzen C.J."/>
            <person name="Hauser F."/>
            <person name="Cazzamali G."/>
            <person name="Williamson M."/>
            <person name="Park Y."/>
            <person name="Li B."/>
            <person name="Tanaka Y."/>
            <person name="Predel R."/>
            <person name="Neupert S."/>
            <person name="Schachtner J."/>
            <person name="Verleyen P."/>
            <person name="Raible F."/>
            <person name="Bork P."/>
            <person name="Friedrich M."/>
            <person name="Walden K.K."/>
            <person name="Robertson H.M."/>
            <person name="Angeli S."/>
            <person name="Foret S."/>
            <person name="Bucher G."/>
            <person name="Schuetz S."/>
            <person name="Maleszka R."/>
            <person name="Wimmer E.A."/>
            <person name="Beeman R.W."/>
            <person name="Lorenzen M."/>
            <person name="Tomoyasu Y."/>
            <person name="Miller S.C."/>
            <person name="Grossmann D."/>
            <person name="Bucher G."/>
        </authorList>
    </citation>
    <scope>NUCLEOTIDE SEQUENCE [LARGE SCALE GENOMIC DNA]</scope>
    <source>
        <strain evidence="2 3">Georgia GA2</strain>
    </source>
</reference>
<feature type="region of interest" description="Disordered" evidence="1">
    <location>
        <begin position="373"/>
        <end position="400"/>
    </location>
</feature>
<feature type="compositionally biased region" description="Polar residues" evidence="1">
    <location>
        <begin position="386"/>
        <end position="400"/>
    </location>
</feature>
<feature type="region of interest" description="Disordered" evidence="1">
    <location>
        <begin position="72"/>
        <end position="99"/>
    </location>
</feature>
<evidence type="ECO:0000313" key="2">
    <source>
        <dbReference type="EMBL" id="KYB27918.1"/>
    </source>
</evidence>
<accession>A0A139WIT2</accession>
<proteinExistence type="predicted"/>
<feature type="compositionally biased region" description="Basic and acidic residues" evidence="1">
    <location>
        <begin position="172"/>
        <end position="184"/>
    </location>
</feature>
<sequence length="434" mass="48627">MECFSNFWSRRVEEASTSWWSSKHHFEDLLSHEMMASEDLREVLRLKAERHREYFKSLAECDNAGGEVAAPHDEMAPPSALDADLDDATTKEPKRQRRTGVYELKSGSIFKSVKLLRENYIAMLQKTKESFLERDETLLAPPSGYSTGASDDERETKNKVQRCGSSDSAMGHSEDEGWRERQDVKSPYSPRGSIDHDSVPSRTLLESKCVPLPVDRKFSDCASDCDFNDSRRHSVFTDDGEEPRCRYWRTPSVVVSDYSDDIMGLTLEDIEYIRSQRKESSSPDSSLHSSCSNLNYCGSTISSLESEYVLRKPFRKSSNCSTCSTLSDDEGDNLQVKKEMASNGNSIPMPAHPSSRPKSLMESLLVAKMEQVTAGHPKPLVRTDSADSASSMGSVTSTTSDVCRCDDCLLGIADLYAQPVEDSRKKKVRGRHET</sequence>
<name>A0A139WIT2_TRICA</name>
<dbReference type="AlphaFoldDB" id="A0A139WIT2"/>
<dbReference type="Proteomes" id="UP000007266">
    <property type="component" value="Linkage group 4"/>
</dbReference>